<reference evidence="3" key="1">
    <citation type="submission" date="2016-10" db="EMBL/GenBank/DDBJ databases">
        <authorList>
            <person name="Varghese N."/>
        </authorList>
    </citation>
    <scope>NUCLEOTIDE SEQUENCE [LARGE SCALE GENOMIC DNA]</scope>
    <source>
        <strain evidence="3">DSM 24868</strain>
    </source>
</reference>
<dbReference type="EMBL" id="FNZI01000002">
    <property type="protein sequence ID" value="SEJ21805.1"/>
    <property type="molecule type" value="Genomic_DNA"/>
</dbReference>
<evidence type="ECO:0000313" key="2">
    <source>
        <dbReference type="EMBL" id="SEJ21805.1"/>
    </source>
</evidence>
<evidence type="ECO:0000256" key="1">
    <source>
        <dbReference type="SAM" id="MobiDB-lite"/>
    </source>
</evidence>
<evidence type="ECO:0000313" key="3">
    <source>
        <dbReference type="Proteomes" id="UP000183315"/>
    </source>
</evidence>
<dbReference type="AlphaFoldDB" id="A0A1H6XB98"/>
<feature type="compositionally biased region" description="Acidic residues" evidence="1">
    <location>
        <begin position="17"/>
        <end position="30"/>
    </location>
</feature>
<dbReference type="STRING" id="1043493.SAMN05421637_1194"/>
<keyword evidence="3" id="KW-1185">Reference proteome</keyword>
<dbReference type="RefSeq" id="WP_143058916.1">
    <property type="nucleotide sequence ID" value="NZ_BBLU01000005.1"/>
</dbReference>
<gene>
    <name evidence="2" type="ORF">SAMN05421637_1194</name>
</gene>
<name>A0A1H6XB98_9MICO</name>
<sequence length="51" mass="5667">MGEEADGAKKRSIFDPLPEEQWDEPDDDPGDVIPPVAVDMEILHPVERHSG</sequence>
<dbReference type="Proteomes" id="UP000183315">
    <property type="component" value="Unassembled WGS sequence"/>
</dbReference>
<organism evidence="2 3">
    <name type="scientific">Demequina mangrovi</name>
    <dbReference type="NCBI Taxonomy" id="1043493"/>
    <lineage>
        <taxon>Bacteria</taxon>
        <taxon>Bacillati</taxon>
        <taxon>Actinomycetota</taxon>
        <taxon>Actinomycetes</taxon>
        <taxon>Micrococcales</taxon>
        <taxon>Demequinaceae</taxon>
        <taxon>Demequina</taxon>
    </lineage>
</organism>
<accession>A0A1H6XB98</accession>
<protein>
    <submittedName>
        <fullName evidence="2">Uncharacterized protein</fullName>
    </submittedName>
</protein>
<feature type="compositionally biased region" description="Basic and acidic residues" evidence="1">
    <location>
        <begin position="1"/>
        <end position="13"/>
    </location>
</feature>
<feature type="region of interest" description="Disordered" evidence="1">
    <location>
        <begin position="1"/>
        <end position="33"/>
    </location>
</feature>
<proteinExistence type="predicted"/>